<evidence type="ECO:0000313" key="3">
    <source>
        <dbReference type="EMBL" id="ACC70727.1"/>
    </source>
</evidence>
<evidence type="ECO:0008006" key="5">
    <source>
        <dbReference type="Google" id="ProtNLM"/>
    </source>
</evidence>
<organism evidence="3 4">
    <name type="scientific">Paraburkholderia phymatum (strain DSM 17167 / CIP 108236 / LMG 21445 / STM815)</name>
    <name type="common">Burkholderia phymatum</name>
    <dbReference type="NCBI Taxonomy" id="391038"/>
    <lineage>
        <taxon>Bacteria</taxon>
        <taxon>Pseudomonadati</taxon>
        <taxon>Pseudomonadota</taxon>
        <taxon>Betaproteobacteria</taxon>
        <taxon>Burkholderiales</taxon>
        <taxon>Burkholderiaceae</taxon>
        <taxon>Paraburkholderia</taxon>
    </lineage>
</organism>
<accession>B2JJI4</accession>
<dbReference type="Proteomes" id="UP000001192">
    <property type="component" value="Chromosome 1"/>
</dbReference>
<dbReference type="EMBL" id="CP001043">
    <property type="protein sequence ID" value="ACC70727.1"/>
    <property type="molecule type" value="Genomic_DNA"/>
</dbReference>
<evidence type="ECO:0000313" key="4">
    <source>
        <dbReference type="Proteomes" id="UP000001192"/>
    </source>
</evidence>
<protein>
    <recommendedName>
        <fullName evidence="5">Lipoprotein</fullName>
    </recommendedName>
</protein>
<name>B2JJI4_PARP8</name>
<evidence type="ECO:0000256" key="2">
    <source>
        <dbReference type="SAM" id="SignalP"/>
    </source>
</evidence>
<reference evidence="4" key="1">
    <citation type="journal article" date="2014" name="Stand. Genomic Sci.">
        <title>Complete genome sequence of Burkholderia phymatum STM815(T), a broad host range and efficient nitrogen-fixing symbiont of Mimosa species.</title>
        <authorList>
            <person name="Moulin L."/>
            <person name="Klonowska A."/>
            <person name="Caroline B."/>
            <person name="Booth K."/>
            <person name="Vriezen J.A."/>
            <person name="Melkonian R."/>
            <person name="James E.K."/>
            <person name="Young J.P."/>
            <person name="Bena G."/>
            <person name="Hauser L."/>
            <person name="Land M."/>
            <person name="Kyrpides N."/>
            <person name="Bruce D."/>
            <person name="Chain P."/>
            <person name="Copeland A."/>
            <person name="Pitluck S."/>
            <person name="Woyke T."/>
            <person name="Lizotte-Waniewski M."/>
            <person name="Bristow J."/>
            <person name="Riley M."/>
        </authorList>
    </citation>
    <scope>NUCLEOTIDE SEQUENCE [LARGE SCALE GENOMIC DNA]</scope>
    <source>
        <strain evidence="4">DSM 17167 / CIP 108236 / LMG 21445 / STM815</strain>
    </source>
</reference>
<dbReference type="STRING" id="391038.Bphy_1545"/>
<dbReference type="KEGG" id="bph:Bphy_1545"/>
<keyword evidence="4" id="KW-1185">Reference proteome</keyword>
<keyword evidence="2" id="KW-0732">Signal</keyword>
<proteinExistence type="predicted"/>
<feature type="chain" id="PRO_5002777968" description="Lipoprotein" evidence="2">
    <location>
        <begin position="33"/>
        <end position="114"/>
    </location>
</feature>
<feature type="region of interest" description="Disordered" evidence="1">
    <location>
        <begin position="36"/>
        <end position="56"/>
    </location>
</feature>
<dbReference type="eggNOG" id="ENOG5030XAG">
    <property type="taxonomic scope" value="Bacteria"/>
</dbReference>
<dbReference type="AlphaFoldDB" id="B2JJI4"/>
<feature type="signal peptide" evidence="2">
    <location>
        <begin position="1"/>
        <end position="32"/>
    </location>
</feature>
<gene>
    <name evidence="3" type="ordered locus">Bphy_1545</name>
</gene>
<sequence length="114" mass="11660" precursor="true">MTMHAVHETACRPRRNRLRLTFAVIAASVAVAACGDDASSGAGSQERAQNQARQAQHPTLATTFNAGAAQSSATADATLLPPQSSAVQLRAVSPTDASATDSVVLAPPVIHTVD</sequence>
<evidence type="ECO:0000256" key="1">
    <source>
        <dbReference type="SAM" id="MobiDB-lite"/>
    </source>
</evidence>
<dbReference type="HOGENOM" id="CLU_2116353_0_0_4"/>